<evidence type="ECO:0000313" key="1">
    <source>
        <dbReference type="EMBL" id="CAG8493915.1"/>
    </source>
</evidence>
<reference evidence="1" key="1">
    <citation type="submission" date="2021-06" db="EMBL/GenBank/DDBJ databases">
        <authorList>
            <person name="Kallberg Y."/>
            <person name="Tangrot J."/>
            <person name="Rosling A."/>
        </authorList>
    </citation>
    <scope>NUCLEOTIDE SEQUENCE</scope>
    <source>
        <strain evidence="1">MA461A</strain>
    </source>
</reference>
<name>A0ACA9KVS3_9GLOM</name>
<protein>
    <submittedName>
        <fullName evidence="1">26333_t:CDS:1</fullName>
    </submittedName>
</protein>
<evidence type="ECO:0000313" key="2">
    <source>
        <dbReference type="Proteomes" id="UP000789920"/>
    </source>
</evidence>
<accession>A0ACA9KVS3</accession>
<gene>
    <name evidence="1" type="ORF">RPERSI_LOCUS1515</name>
</gene>
<proteinExistence type="predicted"/>
<organism evidence="1 2">
    <name type="scientific">Racocetra persica</name>
    <dbReference type="NCBI Taxonomy" id="160502"/>
    <lineage>
        <taxon>Eukaryota</taxon>
        <taxon>Fungi</taxon>
        <taxon>Fungi incertae sedis</taxon>
        <taxon>Mucoromycota</taxon>
        <taxon>Glomeromycotina</taxon>
        <taxon>Glomeromycetes</taxon>
        <taxon>Diversisporales</taxon>
        <taxon>Gigasporaceae</taxon>
        <taxon>Racocetra</taxon>
    </lineage>
</organism>
<keyword evidence="2" id="KW-1185">Reference proteome</keyword>
<dbReference type="EMBL" id="CAJVQC010001412">
    <property type="protein sequence ID" value="CAG8493915.1"/>
    <property type="molecule type" value="Genomic_DNA"/>
</dbReference>
<sequence length="349" mass="40082">MECNMCKKTTNKCCSRCKLKYYCSKSCQKNDYANHILVCPQRSADILVKGVYRDLIPTNPAVLYEYGFENCMTPLDQTNLFGLYIGLIKIIGCDASQLHSWWENGELPLNIKKAYDDGGYTINADKMISLAKPHLSKHDQAVPFRSLPESKRHVGIFYSIILKGFLPTIELPHWIDFGFCACKVRNIYRAGELSEEVRLQYLYQDLIVEKGCKIDEFHDAYISGTVLDLIKRKCDKTKTSWLSASKIETFGYNQPVKSVYNLKQYILSDSVNMIPAIRVDYGFGNCRTKDEEKQLKNMYKKLIFAPQFDAISLHKACIAGKIFEYVSSILPNDVLRADLLRNPYPLKEY</sequence>
<dbReference type="Proteomes" id="UP000789920">
    <property type="component" value="Unassembled WGS sequence"/>
</dbReference>
<comment type="caution">
    <text evidence="1">The sequence shown here is derived from an EMBL/GenBank/DDBJ whole genome shotgun (WGS) entry which is preliminary data.</text>
</comment>